<protein>
    <submittedName>
        <fullName evidence="2">Alpha/beta hydrolase fold</fullName>
    </submittedName>
</protein>
<dbReference type="OrthoDB" id="446723at2759"/>
<dbReference type="Proteomes" id="UP000237105">
    <property type="component" value="Unassembled WGS sequence"/>
</dbReference>
<dbReference type="SUPFAM" id="SSF53474">
    <property type="entry name" value="alpha/beta-Hydrolases"/>
    <property type="match status" value="1"/>
</dbReference>
<reference evidence="3" key="1">
    <citation type="submission" date="2016-06" db="EMBL/GenBank/DDBJ databases">
        <title>Parallel loss of symbiosis genes in relatives of nitrogen-fixing non-legume Parasponia.</title>
        <authorList>
            <person name="Van Velzen R."/>
            <person name="Holmer R."/>
            <person name="Bu F."/>
            <person name="Rutten L."/>
            <person name="Van Zeijl A."/>
            <person name="Liu W."/>
            <person name="Santuari L."/>
            <person name="Cao Q."/>
            <person name="Sharma T."/>
            <person name="Shen D."/>
            <person name="Roswanjaya Y."/>
            <person name="Wardhani T."/>
            <person name="Kalhor M.S."/>
            <person name="Jansen J."/>
            <person name="Van den Hoogen J."/>
            <person name="Gungor B."/>
            <person name="Hartog M."/>
            <person name="Hontelez J."/>
            <person name="Verver J."/>
            <person name="Yang W.-C."/>
            <person name="Schijlen E."/>
            <person name="Repin R."/>
            <person name="Schilthuizen M."/>
            <person name="Schranz E."/>
            <person name="Heidstra R."/>
            <person name="Miyata K."/>
            <person name="Fedorova E."/>
            <person name="Kohlen W."/>
            <person name="Bisseling T."/>
            <person name="Smit S."/>
            <person name="Geurts R."/>
        </authorList>
    </citation>
    <scope>NUCLEOTIDE SEQUENCE [LARGE SCALE GENOMIC DNA]</scope>
    <source>
        <strain evidence="3">cv. WU1-14</strain>
    </source>
</reference>
<dbReference type="InterPro" id="IPR029058">
    <property type="entry name" value="AB_hydrolase_fold"/>
</dbReference>
<feature type="chain" id="PRO_5015138430" evidence="1">
    <location>
        <begin position="20"/>
        <end position="159"/>
    </location>
</feature>
<dbReference type="STRING" id="3476.A0A2P5CTI1"/>
<evidence type="ECO:0000256" key="1">
    <source>
        <dbReference type="SAM" id="SignalP"/>
    </source>
</evidence>
<name>A0A2P5CTI1_PARAD</name>
<gene>
    <name evidence="2" type="ORF">PanWU01x14_124320</name>
</gene>
<dbReference type="Gene3D" id="3.40.50.1820">
    <property type="entry name" value="alpha/beta hydrolase"/>
    <property type="match status" value="1"/>
</dbReference>
<keyword evidence="2" id="KW-0378">Hydrolase</keyword>
<organism evidence="2 3">
    <name type="scientific">Parasponia andersonii</name>
    <name type="common">Sponia andersonii</name>
    <dbReference type="NCBI Taxonomy" id="3476"/>
    <lineage>
        <taxon>Eukaryota</taxon>
        <taxon>Viridiplantae</taxon>
        <taxon>Streptophyta</taxon>
        <taxon>Embryophyta</taxon>
        <taxon>Tracheophyta</taxon>
        <taxon>Spermatophyta</taxon>
        <taxon>Magnoliopsida</taxon>
        <taxon>eudicotyledons</taxon>
        <taxon>Gunneridae</taxon>
        <taxon>Pentapetalae</taxon>
        <taxon>rosids</taxon>
        <taxon>fabids</taxon>
        <taxon>Rosales</taxon>
        <taxon>Cannabaceae</taxon>
        <taxon>Parasponia</taxon>
    </lineage>
</organism>
<sequence length="159" mass="17510">MFGYCQLAAALRLWLSTFALPWPLQQSYILMATPMKCDLGIIFAHLVSLSPQFRVNIMVFDYSGCGQSTGTPSEENSYGGTGPTLELAFKLSRFKAVVLQSPILSQGRLSHQRFLLNVDKIPMVDCPVLAIHGTDDGVVRFSHGKTLWSLCKTSVNHCG</sequence>
<accession>A0A2P5CTI1</accession>
<proteinExistence type="predicted"/>
<dbReference type="PANTHER" id="PTHR12277:SF134">
    <property type="entry name" value="ALPHA_BETA-HYDROLASES SUPERFAMILY PROTEIN"/>
    <property type="match status" value="1"/>
</dbReference>
<keyword evidence="3" id="KW-1185">Reference proteome</keyword>
<keyword evidence="1" id="KW-0732">Signal</keyword>
<dbReference type="AlphaFoldDB" id="A0A2P5CTI1"/>
<evidence type="ECO:0000313" key="3">
    <source>
        <dbReference type="Proteomes" id="UP000237105"/>
    </source>
</evidence>
<evidence type="ECO:0000313" key="2">
    <source>
        <dbReference type="EMBL" id="PON64363.1"/>
    </source>
</evidence>
<dbReference type="EMBL" id="JXTB01000096">
    <property type="protein sequence ID" value="PON64363.1"/>
    <property type="molecule type" value="Genomic_DNA"/>
</dbReference>
<dbReference type="PANTHER" id="PTHR12277">
    <property type="entry name" value="ALPHA/BETA HYDROLASE DOMAIN-CONTAINING PROTEIN"/>
    <property type="match status" value="1"/>
</dbReference>
<feature type="signal peptide" evidence="1">
    <location>
        <begin position="1"/>
        <end position="19"/>
    </location>
</feature>
<dbReference type="GO" id="GO:0016787">
    <property type="term" value="F:hydrolase activity"/>
    <property type="evidence" value="ECO:0007669"/>
    <property type="project" value="UniProtKB-KW"/>
</dbReference>
<comment type="caution">
    <text evidence="2">The sequence shown here is derived from an EMBL/GenBank/DDBJ whole genome shotgun (WGS) entry which is preliminary data.</text>
</comment>